<evidence type="ECO:0000259" key="1">
    <source>
        <dbReference type="Pfam" id="PF14261"/>
    </source>
</evidence>
<evidence type="ECO:0000313" key="2">
    <source>
        <dbReference type="EMBL" id="RXI44070.1"/>
    </source>
</evidence>
<dbReference type="RefSeq" id="WP_129031038.1">
    <property type="nucleotide sequence ID" value="NZ_CASHSX010000017.1"/>
</dbReference>
<feature type="domain" description="DUF4351" evidence="1">
    <location>
        <begin position="20"/>
        <end position="64"/>
    </location>
</feature>
<dbReference type="EMBL" id="QMAP01000021">
    <property type="protein sequence ID" value="RXI44070.1"/>
    <property type="molecule type" value="Genomic_DNA"/>
</dbReference>
<sequence>MTEIGRMIVQESIEKGKTEILIKKFKKVPEEYIQKIKTLSIDTIDIIALEIFDMEDIKDLEKYF</sequence>
<gene>
    <name evidence="2" type="ORF">DP130_13690</name>
</gene>
<proteinExistence type="predicted"/>
<dbReference type="Proteomes" id="UP000290921">
    <property type="component" value="Unassembled WGS sequence"/>
</dbReference>
<dbReference type="Pfam" id="PF14261">
    <property type="entry name" value="DUF4351"/>
    <property type="match status" value="1"/>
</dbReference>
<evidence type="ECO:0000313" key="3">
    <source>
        <dbReference type="Proteomes" id="UP000290921"/>
    </source>
</evidence>
<organism evidence="2 3">
    <name type="scientific">Clostridium tetani</name>
    <dbReference type="NCBI Taxonomy" id="1513"/>
    <lineage>
        <taxon>Bacteria</taxon>
        <taxon>Bacillati</taxon>
        <taxon>Bacillota</taxon>
        <taxon>Clostridia</taxon>
        <taxon>Eubacteriales</taxon>
        <taxon>Clostridiaceae</taxon>
        <taxon>Clostridium</taxon>
    </lineage>
</organism>
<comment type="caution">
    <text evidence="2">The sequence shown here is derived from an EMBL/GenBank/DDBJ whole genome shotgun (WGS) entry which is preliminary data.</text>
</comment>
<dbReference type="InterPro" id="IPR025587">
    <property type="entry name" value="DUF4351"/>
</dbReference>
<name>A0A4Q0V948_CLOTA</name>
<protein>
    <recommendedName>
        <fullName evidence="1">DUF4351 domain-containing protein</fullName>
    </recommendedName>
</protein>
<reference evidence="2 3" key="1">
    <citation type="submission" date="2018-06" db="EMBL/GenBank/DDBJ databases">
        <title>Genome conservation of Clostridium tetani.</title>
        <authorList>
            <person name="Bruggemann H."/>
            <person name="Popoff M.R."/>
        </authorList>
    </citation>
    <scope>NUCLEOTIDE SEQUENCE [LARGE SCALE GENOMIC DNA]</scope>
    <source>
        <strain evidence="2 3">2017.061</strain>
    </source>
</reference>
<dbReference type="AlphaFoldDB" id="A0A4Q0V948"/>
<accession>A0A4Q0V948</accession>